<protein>
    <submittedName>
        <fullName evidence="3">Type II toxin-antitoxin system VapB family antitoxin</fullName>
    </submittedName>
</protein>
<keyword evidence="4" id="KW-1185">Reference proteome</keyword>
<evidence type="ECO:0000313" key="4">
    <source>
        <dbReference type="Proteomes" id="UP001528823"/>
    </source>
</evidence>
<dbReference type="SMART" id="SM00966">
    <property type="entry name" value="SpoVT_AbrB"/>
    <property type="match status" value="1"/>
</dbReference>
<organism evidence="3 4">
    <name type="scientific">Spartinivicinus poritis</name>
    <dbReference type="NCBI Taxonomy" id="2994640"/>
    <lineage>
        <taxon>Bacteria</taxon>
        <taxon>Pseudomonadati</taxon>
        <taxon>Pseudomonadota</taxon>
        <taxon>Gammaproteobacteria</taxon>
        <taxon>Oceanospirillales</taxon>
        <taxon>Zooshikellaceae</taxon>
        <taxon>Spartinivicinus</taxon>
    </lineage>
</organism>
<dbReference type="NCBIfam" id="NF040493">
    <property type="entry name" value="TA_anti_VapB"/>
    <property type="match status" value="1"/>
</dbReference>
<evidence type="ECO:0000256" key="1">
    <source>
        <dbReference type="ARBA" id="ARBA00007924"/>
    </source>
</evidence>
<evidence type="ECO:0000313" key="3">
    <source>
        <dbReference type="EMBL" id="MDE1465527.1"/>
    </source>
</evidence>
<sequence>MQKTAKLFPNGRSQAVRLPKEFQFEGEEVFIEKVGDKVILSAKPSSWDSFFSSELKATDDFMCDIADDKPQERDLF</sequence>
<dbReference type="Gene3D" id="2.10.260.10">
    <property type="match status" value="1"/>
</dbReference>
<feature type="domain" description="SpoVT-AbrB" evidence="2">
    <location>
        <begin position="8"/>
        <end position="48"/>
    </location>
</feature>
<evidence type="ECO:0000259" key="2">
    <source>
        <dbReference type="SMART" id="SM00966"/>
    </source>
</evidence>
<comment type="similarity">
    <text evidence="1">Belongs to the VapB family.</text>
</comment>
<reference evidence="3 4" key="1">
    <citation type="submission" date="2022-11" db="EMBL/GenBank/DDBJ databases">
        <title>Spartinivicinus poritis sp. nov., isolated from scleractinian coral Porites lutea.</title>
        <authorList>
            <person name="Zhang G."/>
            <person name="Cai L."/>
            <person name="Wei Q."/>
        </authorList>
    </citation>
    <scope>NUCLEOTIDE SEQUENCE [LARGE SCALE GENOMIC DNA]</scope>
    <source>
        <strain evidence="3 4">A2-2</strain>
    </source>
</reference>
<dbReference type="InterPro" id="IPR047976">
    <property type="entry name" value="Anti_VapB2-like"/>
</dbReference>
<comment type="caution">
    <text evidence="3">The sequence shown here is derived from an EMBL/GenBank/DDBJ whole genome shotgun (WGS) entry which is preliminary data.</text>
</comment>
<name>A0ABT5UGU2_9GAMM</name>
<gene>
    <name evidence="3" type="primary">vapB</name>
    <name evidence="3" type="ORF">ORQ98_26555</name>
</gene>
<dbReference type="SUPFAM" id="SSF89447">
    <property type="entry name" value="AbrB/MazE/MraZ-like"/>
    <property type="match status" value="1"/>
</dbReference>
<dbReference type="InterPro" id="IPR037914">
    <property type="entry name" value="SpoVT-AbrB_sf"/>
</dbReference>
<dbReference type="Pfam" id="PF04014">
    <property type="entry name" value="MazE_antitoxin"/>
    <property type="match status" value="1"/>
</dbReference>
<dbReference type="PANTHER" id="PTHR37550">
    <property type="entry name" value="ANTITOXIN VAPB1"/>
    <property type="match status" value="1"/>
</dbReference>
<dbReference type="EMBL" id="JAPMOU010000068">
    <property type="protein sequence ID" value="MDE1465527.1"/>
    <property type="molecule type" value="Genomic_DNA"/>
</dbReference>
<dbReference type="PANTHER" id="PTHR37550:SF3">
    <property type="entry name" value="ANTITOXIN VAPB1"/>
    <property type="match status" value="1"/>
</dbReference>
<dbReference type="InterPro" id="IPR051734">
    <property type="entry name" value="VapB_TA_antitoxins"/>
</dbReference>
<accession>A0ABT5UGU2</accession>
<dbReference type="Proteomes" id="UP001528823">
    <property type="component" value="Unassembled WGS sequence"/>
</dbReference>
<proteinExistence type="inferred from homology"/>
<dbReference type="RefSeq" id="WP_274691831.1">
    <property type="nucleotide sequence ID" value="NZ_JAPMOU010000068.1"/>
</dbReference>
<dbReference type="InterPro" id="IPR007159">
    <property type="entry name" value="SpoVT-AbrB_dom"/>
</dbReference>